<dbReference type="EvolutionaryTrace" id="A0A0H3LUZ2"/>
<keyword evidence="9" id="KW-0472">Membrane</keyword>
<dbReference type="InterPro" id="IPR011049">
    <property type="entry name" value="Serralysin-like_metalloprot_C"/>
</dbReference>
<dbReference type="PDB" id="4LGO">
    <property type="method" value="X-ray"/>
    <property type="resolution" value="1.70 A"/>
    <property type="chains" value="A/B/C=214-340"/>
</dbReference>
<dbReference type="InterPro" id="IPR005594">
    <property type="entry name" value="YadA_C"/>
</dbReference>
<evidence type="ECO:0000256" key="5">
    <source>
        <dbReference type="ARBA" id="ARBA00022452"/>
    </source>
</evidence>
<keyword evidence="7 11" id="KW-0732">Signal</keyword>
<dbReference type="NCBIfam" id="NF033870">
    <property type="entry name" value="VOMP_auto_Cterm"/>
    <property type="match status" value="1"/>
</dbReference>
<comment type="subcellular location">
    <subcellularLocation>
        <location evidence="2">Cell outer membrane</location>
    </subcellularLocation>
    <subcellularLocation>
        <location evidence="1">Cell surface</location>
    </subcellularLocation>
</comment>
<keyword evidence="10" id="KW-0998">Cell outer membrane</keyword>
<dbReference type="Gene3D" id="4.10.80.270">
    <property type="match status" value="1"/>
</dbReference>
<dbReference type="GO" id="GO:0015031">
    <property type="term" value="P:protein transport"/>
    <property type="evidence" value="ECO:0007669"/>
    <property type="project" value="UniProtKB-KW"/>
</dbReference>
<dbReference type="Pfam" id="PF03895">
    <property type="entry name" value="YadA_anchor"/>
    <property type="match status" value="1"/>
</dbReference>
<reference evidence="14 15" key="1">
    <citation type="journal article" date="2004" name="Proc. Natl. Acad. Sci. U.S.A.">
        <title>The louse-borne human pathogen Bartonella quintana is a genomic derivative of the zoonotic agent Bartonella henselae.</title>
        <authorList>
            <person name="Alsmark U.C.M."/>
            <person name="Frank A.C."/>
            <person name="Karlberg E.O."/>
            <person name="Legault B.-A."/>
            <person name="Ardell D.H."/>
            <person name="Canbaeck B."/>
            <person name="Eriksson A.-S."/>
            <person name="Naeslund A.K."/>
            <person name="Handley S.A."/>
            <person name="Huvet M."/>
            <person name="La Scola B."/>
            <person name="Holmberg M."/>
            <person name="Andersson S.G.E."/>
        </authorList>
    </citation>
    <scope>NUCLEOTIDE SEQUENCE [LARGE SCALE GENOMIC DNA]</scope>
    <source>
        <strain evidence="14 15">Toulouse</strain>
    </source>
</reference>
<keyword evidence="8" id="KW-0653">Protein transport</keyword>
<dbReference type="GO" id="GO:0009279">
    <property type="term" value="C:cell outer membrane"/>
    <property type="evidence" value="ECO:0007669"/>
    <property type="project" value="UniProtKB-SubCell"/>
</dbReference>
<feature type="domain" description="Trimeric autotransporter adhesin YadA-like stalk" evidence="13">
    <location>
        <begin position="194"/>
        <end position="232"/>
    </location>
</feature>
<proteinExistence type="evidence at protein level"/>
<keyword evidence="6" id="KW-0812">Transmembrane</keyword>
<evidence type="ECO:0000256" key="10">
    <source>
        <dbReference type="ARBA" id="ARBA00023237"/>
    </source>
</evidence>
<keyword evidence="4" id="KW-0813">Transport</keyword>
<evidence type="ECO:0000256" key="9">
    <source>
        <dbReference type="ARBA" id="ARBA00023136"/>
    </source>
</evidence>
<evidence type="ECO:0000256" key="1">
    <source>
        <dbReference type="ARBA" id="ARBA00004241"/>
    </source>
</evidence>
<dbReference type="eggNOG" id="COG5295">
    <property type="taxonomic scope" value="Bacteria"/>
</dbReference>
<dbReference type="Proteomes" id="UP000000597">
    <property type="component" value="Chromosome"/>
</dbReference>
<evidence type="ECO:0000256" key="6">
    <source>
        <dbReference type="ARBA" id="ARBA00022692"/>
    </source>
</evidence>
<evidence type="ECO:0000259" key="12">
    <source>
        <dbReference type="Pfam" id="PF03895"/>
    </source>
</evidence>
<dbReference type="HOGENOM" id="CLU_001200_2_0_5"/>
<organism evidence="14 15">
    <name type="scientific">Bartonella quintana (strain Toulouse)</name>
    <name type="common">Rochalimaea quintana</name>
    <dbReference type="NCBI Taxonomy" id="283165"/>
    <lineage>
        <taxon>Bacteria</taxon>
        <taxon>Pseudomonadati</taxon>
        <taxon>Pseudomonadota</taxon>
        <taxon>Alphaproteobacteria</taxon>
        <taxon>Hyphomicrobiales</taxon>
        <taxon>Bartonellaceae</taxon>
        <taxon>Bartonella</taxon>
    </lineage>
</organism>
<dbReference type="Gene3D" id="3.30.1300.30">
    <property type="entry name" value="GSPII I/J protein-like"/>
    <property type="match status" value="1"/>
</dbReference>
<dbReference type="Gene3D" id="1.20.5.170">
    <property type="match status" value="2"/>
</dbReference>
<comment type="similarity">
    <text evidence="3">Belongs to the autotransporter-2 (AT-2) (TC 1.B.40) family.</text>
</comment>
<reference evidence="16" key="2">
    <citation type="submission" date="2013-06" db="PDB data bank">
        <title>Crystal Structure of N-terminal domain 1 of VompD from Bartonella quintana.</title>
        <authorList>
            <person name="Dranow D.M."/>
            <person name="Abendroth J."/>
            <person name="Edwards T.E."/>
            <person name="Lorimer D."/>
        </authorList>
    </citation>
    <scope>X-RAY CRYSTALLOGRAPHY (1.70 ANGSTROMS) OF 214-340</scope>
</reference>
<dbReference type="OrthoDB" id="1631723at2"/>
<feature type="chain" id="PRO_5002614935" evidence="11">
    <location>
        <begin position="33"/>
        <end position="1065"/>
    </location>
</feature>
<dbReference type="EMBL" id="BX897700">
    <property type="protein sequence ID" value="CAF25642.1"/>
    <property type="molecule type" value="Genomic_DNA"/>
</dbReference>
<keyword evidence="16" id="KW-0002">3D-structure</keyword>
<dbReference type="SUPFAM" id="SSF101967">
    <property type="entry name" value="Adhesin YadA, collagen-binding domain"/>
    <property type="match status" value="2"/>
</dbReference>
<feature type="domain" description="Trimeric autotransporter adhesin YadA-like stalk" evidence="13">
    <location>
        <begin position="571"/>
        <end position="609"/>
    </location>
</feature>
<dbReference type="GO" id="GO:0009986">
    <property type="term" value="C:cell surface"/>
    <property type="evidence" value="ECO:0007669"/>
    <property type="project" value="UniProtKB-SubCell"/>
</dbReference>
<dbReference type="PDBsum" id="4LGO"/>
<evidence type="ECO:0000313" key="14">
    <source>
        <dbReference type="EMBL" id="CAF25642.1"/>
    </source>
</evidence>
<dbReference type="SUPFAM" id="SSF54523">
    <property type="entry name" value="Pili subunits"/>
    <property type="match status" value="1"/>
</dbReference>
<evidence type="ECO:0000256" key="4">
    <source>
        <dbReference type="ARBA" id="ARBA00022448"/>
    </source>
</evidence>
<evidence type="ECO:0000256" key="8">
    <source>
        <dbReference type="ARBA" id="ARBA00022927"/>
    </source>
</evidence>
<dbReference type="RefSeq" id="WP_011178961.1">
    <property type="nucleotide sequence ID" value="NC_005955.1"/>
</dbReference>
<name>A0A0H3LUZ2_BARQU</name>
<feature type="domain" description="Trimeric autotransporter adhesin YadA-like stalk" evidence="13">
    <location>
        <begin position="910"/>
        <end position="937"/>
    </location>
</feature>
<dbReference type="Gene3D" id="2.150.10.10">
    <property type="entry name" value="Serralysin-like metalloprotease, C-terminal"/>
    <property type="match status" value="1"/>
</dbReference>
<gene>
    <name evidence="14" type="primary">badA1</name>
    <name evidence="14" type="ordered locus">BQ01390</name>
</gene>
<evidence type="ECO:0000256" key="3">
    <source>
        <dbReference type="ARBA" id="ARBA00005848"/>
    </source>
</evidence>
<evidence type="ECO:0000256" key="11">
    <source>
        <dbReference type="SAM" id="SignalP"/>
    </source>
</evidence>
<feature type="domain" description="Trimeric autotransporter adhesin YadA-like stalk" evidence="13">
    <location>
        <begin position="446"/>
        <end position="473"/>
    </location>
</feature>
<dbReference type="AlphaFoldDB" id="A0A0H3LUZ2"/>
<feature type="domain" description="Trimeric autotransporter adhesin YadA-like stalk" evidence="13">
    <location>
        <begin position="376"/>
        <end position="410"/>
    </location>
</feature>
<sequence>MKKLYSTQNWAKVASLGTAMAALLSGVSPVFAASVSITEGFVRNSSGTDGPYPKRSYASIVFAGDDNYCGVDNVIGRGGSTQGSNNQITAEEQYNRFIEDRTFNGRNPYSTTTEKVTWVKDGVLSNNSGSYMGTATGGLQSALPEAYGVYSFATGCGFSATGNYSTAFGAEATGKAGGAQAFSFGDTENDITRQITGVAAGTSGTDAMNVAPLKAMKDLVVGAWQLVVNDGTPIDVNAGSTVKFVGVKAEEGNEDSKNIKITTGNNNEVKFDLNDIIRVKRVIAGKANVSDVGFVITGGPNMTVGGINAGNKQITGVAKGIRENDAVNVSQLNELKNQIAGDSLVNWVEGQKLITVGAEKGGTKIDIAGSEGNRTIAGVKAAEKDNEAVNKKQLDGHIADITDTIKNIKTESAFAVLYDKNGDNTVNYNSVTLGGGKSNGPVALLNVKDGKITKESHDAINGSQINKISGDIAKFFGGDAAFEGGVFVGPRYNLSAVFADGNVEQKVFEDVGSALTGLDVNVRSVNSRLTYVANSFNQQIENFSKNALMWSDTENAFVAFHTKDGNKTDSKITYLLDGDISKASTDAINGSQLYMMSNKLAAYFGGGAGYENGQWSDPTFTLHQFNPDGNFVEKNYKTVADAFGGVDTVIKDIYSKLGDLPGGGVKDQDALMWSETENAFVALHGLEGKKTNSKLKFLLDGAIAQGSSEAITGNQLYMMSNQLAAYFGGGARYENGQWLDPTFMLHQLNPDGSVVEKSYKTVADAFGGVDSSLSNLNDRLKAVEQGASPVPPSSDSDVLHWNEGKGGYDASHKGQPGKITEVAEGNIAQGSKDAVNGGQLWETNERLSGVEKDVQHISDRVDNISNTIADIGDIVNNMADGAVSYDRDEHGNKTNKISLQGGNAGEPVVIDNVADGKIEKGSKEAVNGGQLHDYTEQQMKVVLDDAKKYTDERIKNITVDAIDDAVSQAKDYTDMKFEALNYGIEGARKEARQAAAIGLAVSNLRYNDTPGKLSIAFGSGLWRSQGAFAFGAGYTSESGAIRSNLSVTSSGGHWGIGAGLGLTLN</sequence>
<dbReference type="Gene3D" id="6.10.250.2040">
    <property type="match status" value="2"/>
</dbReference>
<evidence type="ECO:0000259" key="13">
    <source>
        <dbReference type="Pfam" id="PF05662"/>
    </source>
</evidence>
<dbReference type="Gene3D" id="6.10.250.2030">
    <property type="match status" value="2"/>
</dbReference>
<dbReference type="SMR" id="A0A0H3LUZ2"/>
<feature type="domain" description="Trimeric autotransporter adhesin YadA-like C-terminal membrane anchor" evidence="12">
    <location>
        <begin position="1008"/>
        <end position="1063"/>
    </location>
</feature>
<keyword evidence="5" id="KW-1134">Transmembrane beta strand</keyword>
<evidence type="ECO:0000313" key="15">
    <source>
        <dbReference type="Proteomes" id="UP000000597"/>
    </source>
</evidence>
<feature type="signal peptide" evidence="11">
    <location>
        <begin position="1"/>
        <end position="32"/>
    </location>
</feature>
<evidence type="ECO:0007829" key="16">
    <source>
        <dbReference type="PDB" id="4LGO"/>
    </source>
</evidence>
<evidence type="ECO:0000256" key="2">
    <source>
        <dbReference type="ARBA" id="ARBA00004442"/>
    </source>
</evidence>
<accession>A0A0H3LUZ2</accession>
<evidence type="ECO:0000256" key="7">
    <source>
        <dbReference type="ARBA" id="ARBA00022729"/>
    </source>
</evidence>
<dbReference type="Pfam" id="PF05662">
    <property type="entry name" value="YadA_stalk"/>
    <property type="match status" value="7"/>
</dbReference>
<dbReference type="InterPro" id="IPR045584">
    <property type="entry name" value="Pilin-like"/>
</dbReference>
<dbReference type="KEGG" id="bqu:BQ01390"/>
<feature type="domain" description="Trimeric autotransporter adhesin YadA-like stalk" evidence="13">
    <location>
        <begin position="818"/>
        <end position="849"/>
    </location>
</feature>
<dbReference type="InterPro" id="IPR008635">
    <property type="entry name" value="Coiled_stalk_dom"/>
</dbReference>
<protein>
    <submittedName>
        <fullName evidence="14">Surface protein/Bartonella adhesin</fullName>
    </submittedName>
</protein>
<dbReference type="Gene3D" id="2.20.70.140">
    <property type="match status" value="1"/>
</dbReference>
<feature type="domain" description="Trimeric autotransporter adhesin YadA-like stalk" evidence="13">
    <location>
        <begin position="313"/>
        <end position="341"/>
    </location>
</feature>
<dbReference type="Gene3D" id="6.20.50.100">
    <property type="match status" value="1"/>
</dbReference>